<protein>
    <submittedName>
        <fullName evidence="1">Uncharacterized protein</fullName>
    </submittedName>
</protein>
<dbReference type="EMBL" id="JAAIUW010000010">
    <property type="protein sequence ID" value="KAF7812082.1"/>
    <property type="molecule type" value="Genomic_DNA"/>
</dbReference>
<dbReference type="AlphaFoldDB" id="A0A834SZE1"/>
<dbReference type="Proteomes" id="UP000634136">
    <property type="component" value="Unassembled WGS sequence"/>
</dbReference>
<organism evidence="1 2">
    <name type="scientific">Senna tora</name>
    <dbReference type="NCBI Taxonomy" id="362788"/>
    <lineage>
        <taxon>Eukaryota</taxon>
        <taxon>Viridiplantae</taxon>
        <taxon>Streptophyta</taxon>
        <taxon>Embryophyta</taxon>
        <taxon>Tracheophyta</taxon>
        <taxon>Spermatophyta</taxon>
        <taxon>Magnoliopsida</taxon>
        <taxon>eudicotyledons</taxon>
        <taxon>Gunneridae</taxon>
        <taxon>Pentapetalae</taxon>
        <taxon>rosids</taxon>
        <taxon>fabids</taxon>
        <taxon>Fabales</taxon>
        <taxon>Fabaceae</taxon>
        <taxon>Caesalpinioideae</taxon>
        <taxon>Cassia clade</taxon>
        <taxon>Senna</taxon>
    </lineage>
</organism>
<sequence>MGIKKEGEALRKNKKAVPTFWKKDGRRCRVETSILHFEKEKM</sequence>
<proteinExistence type="predicted"/>
<evidence type="ECO:0000313" key="2">
    <source>
        <dbReference type="Proteomes" id="UP000634136"/>
    </source>
</evidence>
<name>A0A834SZE1_9FABA</name>
<keyword evidence="2" id="KW-1185">Reference proteome</keyword>
<comment type="caution">
    <text evidence="1">The sequence shown here is derived from an EMBL/GenBank/DDBJ whole genome shotgun (WGS) entry which is preliminary data.</text>
</comment>
<gene>
    <name evidence="1" type="ORF">G2W53_033058</name>
</gene>
<reference evidence="1" key="1">
    <citation type="submission" date="2020-09" db="EMBL/GenBank/DDBJ databases">
        <title>Genome-Enabled Discovery of Anthraquinone Biosynthesis in Senna tora.</title>
        <authorList>
            <person name="Kang S.-H."/>
            <person name="Pandey R.P."/>
            <person name="Lee C.-M."/>
            <person name="Sim J.-S."/>
            <person name="Jeong J.-T."/>
            <person name="Choi B.-S."/>
            <person name="Jung M."/>
            <person name="Ginzburg D."/>
            <person name="Zhao K."/>
            <person name="Won S.Y."/>
            <person name="Oh T.-J."/>
            <person name="Yu Y."/>
            <person name="Kim N.-H."/>
            <person name="Lee O.R."/>
            <person name="Lee T.-H."/>
            <person name="Bashyal P."/>
            <person name="Kim T.-S."/>
            <person name="Lee W.-H."/>
            <person name="Kawkins C."/>
            <person name="Kim C.-K."/>
            <person name="Kim J.S."/>
            <person name="Ahn B.O."/>
            <person name="Rhee S.Y."/>
            <person name="Sohng J.K."/>
        </authorList>
    </citation>
    <scope>NUCLEOTIDE SEQUENCE</scope>
    <source>
        <tissue evidence="1">Leaf</tissue>
    </source>
</reference>
<accession>A0A834SZE1</accession>
<evidence type="ECO:0000313" key="1">
    <source>
        <dbReference type="EMBL" id="KAF7812082.1"/>
    </source>
</evidence>